<dbReference type="PATRIC" id="fig|1239307.3.peg.1052"/>
<dbReference type="SUPFAM" id="SSF63992">
    <property type="entry name" value="Dipeptide transport protein"/>
    <property type="match status" value="1"/>
</dbReference>
<organism evidence="3 4">
    <name type="scientific">Sodalis praecaptivus</name>
    <dbReference type="NCBI Taxonomy" id="1239307"/>
    <lineage>
        <taxon>Bacteria</taxon>
        <taxon>Pseudomonadati</taxon>
        <taxon>Pseudomonadota</taxon>
        <taxon>Gammaproteobacteria</taxon>
        <taxon>Enterobacterales</taxon>
        <taxon>Bruguierivoracaceae</taxon>
        <taxon>Sodalis</taxon>
    </lineage>
</organism>
<name>W0HV32_9GAMM</name>
<dbReference type="Gene3D" id="3.30.1360.130">
    <property type="entry name" value="Dipeptide transport protein"/>
    <property type="match status" value="1"/>
</dbReference>
<feature type="binding site" evidence="2">
    <location>
        <position position="8"/>
    </location>
    <ligand>
        <name>Zn(2+)</name>
        <dbReference type="ChEBI" id="CHEBI:29105"/>
        <label>1</label>
    </ligand>
</feature>
<dbReference type="CDD" id="cd08663">
    <property type="entry name" value="DAP_dppA_1"/>
    <property type="match status" value="1"/>
</dbReference>
<feature type="binding site" evidence="2">
    <location>
        <position position="135"/>
    </location>
    <ligand>
        <name>Zn(2+)</name>
        <dbReference type="ChEBI" id="CHEBI:29105"/>
        <label>2</label>
    </ligand>
</feature>
<evidence type="ECO:0000313" key="3">
    <source>
        <dbReference type="EMBL" id="AHF76055.1"/>
    </source>
</evidence>
<keyword evidence="4" id="KW-1185">Reference proteome</keyword>
<reference evidence="3 4" key="1">
    <citation type="journal article" date="2014" name="Genome Biol. Evol.">
        <title>Genome degeneration and adaptation in a nascent stage of symbiosis.</title>
        <authorList>
            <person name="Oakeson K.F."/>
            <person name="Gil R."/>
            <person name="Clayton A.L."/>
            <person name="Dunn D.M."/>
            <person name="von Niederhausern A.C."/>
            <person name="Hamil C."/>
            <person name="Aoyagi A."/>
            <person name="Duval B."/>
            <person name="Baca A."/>
            <person name="Silva F.J."/>
            <person name="Vallier A."/>
            <person name="Jackson D.G."/>
            <person name="Latorre A."/>
            <person name="Weiss R.B."/>
            <person name="Heddi A."/>
            <person name="Moya A."/>
            <person name="Dale C."/>
        </authorList>
    </citation>
    <scope>NUCLEOTIDE SEQUENCE [LARGE SCALE GENOMIC DNA]</scope>
    <source>
        <strain evidence="3 4">HS1</strain>
    </source>
</reference>
<feature type="binding site" evidence="2">
    <location>
        <position position="10"/>
    </location>
    <ligand>
        <name>Zn(2+)</name>
        <dbReference type="ChEBI" id="CHEBI:29105"/>
        <label>1</label>
    </ligand>
</feature>
<feature type="binding site" evidence="2">
    <location>
        <position position="105"/>
    </location>
    <ligand>
        <name>Zn(2+)</name>
        <dbReference type="ChEBI" id="CHEBI:29105"/>
        <label>2</label>
    </ligand>
</feature>
<dbReference type="RefSeq" id="WP_025421188.1">
    <property type="nucleotide sequence ID" value="NZ_CP006569.1"/>
</dbReference>
<dbReference type="InterPro" id="IPR027476">
    <property type="entry name" value="DppA_N"/>
</dbReference>
<dbReference type="OrthoDB" id="9785420at2"/>
<dbReference type="Gene3D" id="3.40.50.10780">
    <property type="entry name" value="Dipeptide transport protein"/>
    <property type="match status" value="1"/>
</dbReference>
<keyword evidence="2" id="KW-0862">Zinc</keyword>
<dbReference type="GO" id="GO:0046872">
    <property type="term" value="F:metal ion binding"/>
    <property type="evidence" value="ECO:0007669"/>
    <property type="project" value="UniProtKB-KW"/>
</dbReference>
<dbReference type="EMBL" id="CP006569">
    <property type="protein sequence ID" value="AHF76055.1"/>
    <property type="molecule type" value="Genomic_DNA"/>
</dbReference>
<dbReference type="InterPro" id="IPR007035">
    <property type="entry name" value="Peptidase_M55"/>
</dbReference>
<dbReference type="KEGG" id="sod:Sant_0981"/>
<dbReference type="InterPro" id="IPR036177">
    <property type="entry name" value="Peptidase_M55_sf"/>
</dbReference>
<evidence type="ECO:0000256" key="2">
    <source>
        <dbReference type="PIRSR" id="PIRSR015853-2"/>
    </source>
</evidence>
<keyword evidence="3" id="KW-0378">Hydrolase</keyword>
<evidence type="ECO:0000256" key="1">
    <source>
        <dbReference type="PIRSR" id="PIRSR015853-1"/>
    </source>
</evidence>
<feature type="binding site" evidence="2">
    <location>
        <position position="60"/>
    </location>
    <ligand>
        <name>Zn(2+)</name>
        <dbReference type="ChEBI" id="CHEBI:29105"/>
        <label>2</label>
    </ligand>
</feature>
<evidence type="ECO:0000313" key="4">
    <source>
        <dbReference type="Proteomes" id="UP000019028"/>
    </source>
</evidence>
<keyword evidence="3" id="KW-0031">Aminopeptidase</keyword>
<keyword evidence="2" id="KW-0479">Metal-binding</keyword>
<dbReference type="HOGENOM" id="CLU_086038_1_1_6"/>
<proteinExistence type="predicted"/>
<feature type="active site" description="Nucleophile" evidence="1">
    <location>
        <position position="116"/>
    </location>
</feature>
<dbReference type="AlphaFoldDB" id="W0HV32"/>
<feature type="binding site" evidence="2">
    <location>
        <position position="8"/>
    </location>
    <ligand>
        <name>Zn(2+)</name>
        <dbReference type="ChEBI" id="CHEBI:29105"/>
        <label>2</label>
    </ligand>
</feature>
<dbReference type="PIRSF" id="PIRSF015853">
    <property type="entry name" value="Pep_DppA"/>
    <property type="match status" value="1"/>
</dbReference>
<gene>
    <name evidence="3" type="ORF">Sant_0981</name>
</gene>
<dbReference type="GO" id="GO:0004177">
    <property type="term" value="F:aminopeptidase activity"/>
    <property type="evidence" value="ECO:0007669"/>
    <property type="project" value="UniProtKB-KW"/>
</dbReference>
<accession>W0HV32</accession>
<keyword evidence="3" id="KW-0645">Protease</keyword>
<dbReference type="Proteomes" id="UP000019028">
    <property type="component" value="Chromosome"/>
</dbReference>
<protein>
    <submittedName>
        <fullName evidence="3">Peptidase M55 D-aminopeptidase</fullName>
    </submittedName>
</protein>
<dbReference type="Pfam" id="PF04951">
    <property type="entry name" value="Peptidase_M55"/>
    <property type="match status" value="1"/>
</dbReference>
<sequence>MRVFISADIEGIAGVTGREQCRAGSVEYPLARALMEQEVNAAIEGAFAGGASEVVVADSHGAMENLRADRIDPRARLLQGKPRPLSMAEGLQQQPFDGMMFIGYHSAAGEFGVLAHTINGRAFYRVTINGEVMAESDIYAALGAEWKTPLWLVSGDDMLQRWIARYYPFAGYACVKRAISQNAAESLSPAQAQAVIRQAAERAVREGGGTLASRIAPPYRLEVMVARPALADLFCLVPGVGRSDALTVHYTREDMASLVGLLSAFSVLATGQG</sequence>